<keyword evidence="7" id="KW-0540">Nuclease</keyword>
<evidence type="ECO:0000256" key="3">
    <source>
        <dbReference type="ARBA" id="ARBA00022763"/>
    </source>
</evidence>
<keyword evidence="7 9" id="KW-0255">Endonuclease</keyword>
<keyword evidence="6 7" id="KW-0234">DNA repair</keyword>
<feature type="binding site" evidence="7">
    <location>
        <position position="176"/>
    </location>
    <ligand>
        <name>Zn(2+)</name>
        <dbReference type="ChEBI" id="CHEBI:29105"/>
        <label>2</label>
    </ligand>
</feature>
<dbReference type="PROSITE" id="PS00731">
    <property type="entry name" value="AP_NUCLEASE_F2_3"/>
    <property type="match status" value="1"/>
</dbReference>
<keyword evidence="4 7" id="KW-0378">Hydrolase</keyword>
<dbReference type="CDD" id="cd00019">
    <property type="entry name" value="AP2Ec"/>
    <property type="match status" value="1"/>
</dbReference>
<evidence type="ECO:0000256" key="5">
    <source>
        <dbReference type="ARBA" id="ARBA00022833"/>
    </source>
</evidence>
<dbReference type="AlphaFoldDB" id="A0A212KAE3"/>
<dbReference type="InterPro" id="IPR036237">
    <property type="entry name" value="Xyl_isomerase-like_sf"/>
</dbReference>
<keyword evidence="3 7" id="KW-0227">DNA damage</keyword>
<dbReference type="PROSITE" id="PS00730">
    <property type="entry name" value="AP_NUCLEASE_F2_2"/>
    <property type="match status" value="1"/>
</dbReference>
<dbReference type="NCBIfam" id="TIGR00587">
    <property type="entry name" value="nfo"/>
    <property type="match status" value="1"/>
</dbReference>
<evidence type="ECO:0000313" key="9">
    <source>
        <dbReference type="EMBL" id="SBW08663.1"/>
    </source>
</evidence>
<dbReference type="PANTHER" id="PTHR21445">
    <property type="entry name" value="ENDONUCLEASE IV ENDODEOXYRIBONUCLEASE IV"/>
    <property type="match status" value="1"/>
</dbReference>
<sequence length="276" mass="29597">MLNIGCHLSTTKGYLAMGKEALRIGASTFQFFTRNPRGAKAKALDPADVAAFNDLAKKHGLGPIMGHSAYTLNPAAADGRPRDFAREFMADDIERLEQTPGAYYNIHPGRHPKPDSPAAAANVADALNAVMRPGQKTLVLLETMAGGGSEVGGRFATLRAIIDGVAFPDRLGVCLDTCHVFAAGYDIVNDLDGVLRDFDAAIGLGRLRAVHCNDSKFPLASGKDRHANIGEGHIGLEGFRRIVTHPALKDLPFYLETHNEPDGYGREIALLRELAG</sequence>
<dbReference type="InterPro" id="IPR001719">
    <property type="entry name" value="AP_endonuc_2"/>
</dbReference>
<feature type="domain" description="Xylose isomerase-like TIM barrel" evidence="8">
    <location>
        <begin position="20"/>
        <end position="274"/>
    </location>
</feature>
<dbReference type="PANTHER" id="PTHR21445:SF0">
    <property type="entry name" value="APURINIC-APYRIMIDINIC ENDONUCLEASE"/>
    <property type="match status" value="1"/>
</dbReference>
<dbReference type="HAMAP" id="MF_00152">
    <property type="entry name" value="Nfo"/>
    <property type="match status" value="1"/>
</dbReference>
<comment type="cofactor">
    <cofactor evidence="7">
        <name>Zn(2+)</name>
        <dbReference type="ChEBI" id="CHEBI:29105"/>
    </cofactor>
    <text evidence="7">Binds 3 Zn(2+) ions.</text>
</comment>
<comment type="similarity">
    <text evidence="1 7">Belongs to the AP endonuclease 2 family.</text>
</comment>
<dbReference type="SUPFAM" id="SSF51658">
    <property type="entry name" value="Xylose isomerase-like"/>
    <property type="match status" value="1"/>
</dbReference>
<feature type="binding site" evidence="7">
    <location>
        <position position="142"/>
    </location>
    <ligand>
        <name>Zn(2+)</name>
        <dbReference type="ChEBI" id="CHEBI:29105"/>
        <label>2</label>
    </ligand>
</feature>
<gene>
    <name evidence="7 9" type="primary">nfo</name>
    <name evidence="9" type="ORF">KL86DPRO_40153</name>
</gene>
<accession>A0A212KAE3</accession>
<dbReference type="GO" id="GO:0006284">
    <property type="term" value="P:base-excision repair"/>
    <property type="evidence" value="ECO:0007669"/>
    <property type="project" value="TreeGrafter"/>
</dbReference>
<feature type="binding site" evidence="7">
    <location>
        <position position="256"/>
    </location>
    <ligand>
        <name>Zn(2+)</name>
        <dbReference type="ChEBI" id="CHEBI:29105"/>
        <label>2</label>
    </ligand>
</feature>
<feature type="binding site" evidence="7">
    <location>
        <position position="179"/>
    </location>
    <ligand>
        <name>Zn(2+)</name>
        <dbReference type="ChEBI" id="CHEBI:29105"/>
        <label>3</label>
    </ligand>
</feature>
<name>A0A212KAE3_9DELT</name>
<feature type="binding site" evidence="7">
    <location>
        <position position="211"/>
    </location>
    <ligand>
        <name>Zn(2+)</name>
        <dbReference type="ChEBI" id="CHEBI:29105"/>
        <label>2</label>
    </ligand>
</feature>
<comment type="catalytic activity">
    <reaction evidence="7">
        <text>Endonucleolytic cleavage to 5'-phosphooligonucleotide end-products.</text>
        <dbReference type="EC" id="3.1.21.2"/>
    </reaction>
</comment>
<dbReference type="GO" id="GO:0003677">
    <property type="term" value="F:DNA binding"/>
    <property type="evidence" value="ECO:0007669"/>
    <property type="project" value="InterPro"/>
</dbReference>
<dbReference type="Pfam" id="PF01261">
    <property type="entry name" value="AP_endonuc_2"/>
    <property type="match status" value="1"/>
</dbReference>
<evidence type="ECO:0000259" key="8">
    <source>
        <dbReference type="Pfam" id="PF01261"/>
    </source>
</evidence>
<dbReference type="GO" id="GO:0008081">
    <property type="term" value="F:phosphoric diester hydrolase activity"/>
    <property type="evidence" value="ECO:0007669"/>
    <property type="project" value="TreeGrafter"/>
</dbReference>
<dbReference type="EC" id="3.1.21.2" evidence="7"/>
<dbReference type="Gene3D" id="3.20.20.150">
    <property type="entry name" value="Divalent-metal-dependent TIM barrel enzymes"/>
    <property type="match status" value="1"/>
</dbReference>
<feature type="binding site" evidence="7">
    <location>
        <position position="224"/>
    </location>
    <ligand>
        <name>Zn(2+)</name>
        <dbReference type="ChEBI" id="CHEBI:29105"/>
        <label>3</label>
    </ligand>
</feature>
<evidence type="ECO:0000256" key="6">
    <source>
        <dbReference type="ARBA" id="ARBA00023204"/>
    </source>
</evidence>
<comment type="function">
    <text evidence="7">Endonuclease IV plays a role in DNA repair. It cleaves phosphodiester bonds at apurinic or apyrimidinic (AP) sites, generating a 3'-hydroxyl group and a 5'-terminal sugar phosphate.</text>
</comment>
<dbReference type="FunFam" id="3.20.20.150:FF:000001">
    <property type="entry name" value="Probable endonuclease 4"/>
    <property type="match status" value="1"/>
</dbReference>
<feature type="binding site" evidence="7">
    <location>
        <position position="142"/>
    </location>
    <ligand>
        <name>Zn(2+)</name>
        <dbReference type="ChEBI" id="CHEBI:29105"/>
        <label>1</label>
    </ligand>
</feature>
<evidence type="ECO:0000256" key="7">
    <source>
        <dbReference type="HAMAP-Rule" id="MF_00152"/>
    </source>
</evidence>
<reference evidence="9" key="1">
    <citation type="submission" date="2016-04" db="EMBL/GenBank/DDBJ databases">
        <authorList>
            <person name="Evans L.H."/>
            <person name="Alamgir A."/>
            <person name="Owens N."/>
            <person name="Weber N.D."/>
            <person name="Virtaneva K."/>
            <person name="Barbian K."/>
            <person name="Babar A."/>
            <person name="Rosenke K."/>
        </authorList>
    </citation>
    <scope>NUCLEOTIDE SEQUENCE</scope>
    <source>
        <strain evidence="9">86</strain>
    </source>
</reference>
<proteinExistence type="inferred from homology"/>
<feature type="binding site" evidence="7">
    <location>
        <position position="107"/>
    </location>
    <ligand>
        <name>Zn(2+)</name>
        <dbReference type="ChEBI" id="CHEBI:29105"/>
        <label>1</label>
    </ligand>
</feature>
<dbReference type="GO" id="GO:0003906">
    <property type="term" value="F:DNA-(apurinic or apyrimidinic site) endonuclease activity"/>
    <property type="evidence" value="ECO:0007669"/>
    <property type="project" value="TreeGrafter"/>
</dbReference>
<evidence type="ECO:0000256" key="4">
    <source>
        <dbReference type="ARBA" id="ARBA00022801"/>
    </source>
</evidence>
<dbReference type="InterPro" id="IPR013022">
    <property type="entry name" value="Xyl_isomerase-like_TIM-brl"/>
</dbReference>
<dbReference type="SMART" id="SM00518">
    <property type="entry name" value="AP2Ec"/>
    <property type="match status" value="1"/>
</dbReference>
<dbReference type="GO" id="GO:0008270">
    <property type="term" value="F:zinc ion binding"/>
    <property type="evidence" value="ECO:0007669"/>
    <property type="project" value="UniProtKB-UniRule"/>
</dbReference>
<dbReference type="InterPro" id="IPR018246">
    <property type="entry name" value="AP_endonuc_F2_Zn_BS"/>
</dbReference>
<dbReference type="GO" id="GO:0008833">
    <property type="term" value="F:deoxyribonuclease IV (phage-T4-induced) activity"/>
    <property type="evidence" value="ECO:0007669"/>
    <property type="project" value="UniProtKB-UniRule"/>
</dbReference>
<dbReference type="PROSITE" id="PS51432">
    <property type="entry name" value="AP_NUCLEASE_F2_4"/>
    <property type="match status" value="1"/>
</dbReference>
<organism evidence="9">
    <name type="scientific">uncultured delta proteobacterium</name>
    <dbReference type="NCBI Taxonomy" id="34034"/>
    <lineage>
        <taxon>Bacteria</taxon>
        <taxon>Deltaproteobacteria</taxon>
        <taxon>environmental samples</taxon>
    </lineage>
</organism>
<dbReference type="EMBL" id="FLUQ01000004">
    <property type="protein sequence ID" value="SBW08663.1"/>
    <property type="molecule type" value="Genomic_DNA"/>
</dbReference>
<keyword evidence="2 7" id="KW-0479">Metal-binding</keyword>
<evidence type="ECO:0000256" key="2">
    <source>
        <dbReference type="ARBA" id="ARBA00022723"/>
    </source>
</evidence>
<keyword evidence="5 7" id="KW-0862">Zinc</keyword>
<protein>
    <recommendedName>
        <fullName evidence="7">Probable endonuclease 4</fullName>
        <ecNumber evidence="7">3.1.21.2</ecNumber>
    </recommendedName>
    <alternativeName>
        <fullName evidence="7">Endodeoxyribonuclease IV</fullName>
    </alternativeName>
    <alternativeName>
        <fullName evidence="7">Endonuclease IV</fullName>
    </alternativeName>
</protein>
<feature type="binding site" evidence="7">
    <location>
        <position position="67"/>
    </location>
    <ligand>
        <name>Zn(2+)</name>
        <dbReference type="ChEBI" id="CHEBI:29105"/>
        <label>1</label>
    </ligand>
</feature>
<evidence type="ECO:0000256" key="1">
    <source>
        <dbReference type="ARBA" id="ARBA00005340"/>
    </source>
</evidence>
<feature type="binding site" evidence="7">
    <location>
        <position position="226"/>
    </location>
    <ligand>
        <name>Zn(2+)</name>
        <dbReference type="ChEBI" id="CHEBI:29105"/>
        <label>3</label>
    </ligand>
</feature>